<gene>
    <name evidence="4" type="ORF">HYG87_00680</name>
</gene>
<keyword evidence="4" id="KW-0482">Metalloprotease</keyword>
<dbReference type="EMBL" id="CP058560">
    <property type="protein sequence ID" value="QUH24250.1"/>
    <property type="molecule type" value="Genomic_DNA"/>
</dbReference>
<reference evidence="4" key="1">
    <citation type="submission" date="2020-07" db="EMBL/GenBank/DDBJ databases">
        <title>Methanobacterium. sp. MethCan genome.</title>
        <authorList>
            <person name="Postec A."/>
            <person name="Quemeneur M."/>
        </authorList>
    </citation>
    <scope>NUCLEOTIDE SEQUENCE</scope>
    <source>
        <strain evidence="4">MethCAN</strain>
    </source>
</reference>
<dbReference type="GO" id="GO:0004175">
    <property type="term" value="F:endopeptidase activity"/>
    <property type="evidence" value="ECO:0007669"/>
    <property type="project" value="UniProtKB-ARBA"/>
</dbReference>
<feature type="transmembrane region" description="Helical" evidence="2">
    <location>
        <begin position="200"/>
        <end position="219"/>
    </location>
</feature>
<dbReference type="GO" id="GO:0080120">
    <property type="term" value="P:CAAX-box protein maturation"/>
    <property type="evidence" value="ECO:0007669"/>
    <property type="project" value="UniProtKB-ARBA"/>
</dbReference>
<organism evidence="4 5">
    <name type="scientific">Methanobacterium alkalithermotolerans</name>
    <dbReference type="NCBI Taxonomy" id="2731220"/>
    <lineage>
        <taxon>Archaea</taxon>
        <taxon>Methanobacteriati</taxon>
        <taxon>Methanobacteriota</taxon>
        <taxon>Methanomada group</taxon>
        <taxon>Methanobacteria</taxon>
        <taxon>Methanobacteriales</taxon>
        <taxon>Methanobacteriaceae</taxon>
        <taxon>Methanobacterium</taxon>
    </lineage>
</organism>
<keyword evidence="4" id="KW-0645">Protease</keyword>
<feature type="transmembrane region" description="Helical" evidence="2">
    <location>
        <begin position="57"/>
        <end position="80"/>
    </location>
</feature>
<feature type="transmembrane region" description="Helical" evidence="2">
    <location>
        <begin position="225"/>
        <end position="244"/>
    </location>
</feature>
<dbReference type="Proteomes" id="UP000681041">
    <property type="component" value="Chromosome"/>
</dbReference>
<dbReference type="InterPro" id="IPR042150">
    <property type="entry name" value="MmRce1-like"/>
</dbReference>
<dbReference type="Pfam" id="PF02517">
    <property type="entry name" value="Rce1-like"/>
    <property type="match status" value="1"/>
</dbReference>
<proteinExistence type="predicted"/>
<protein>
    <submittedName>
        <fullName evidence="4">CPBP family intramembrane metalloprotease</fullName>
    </submittedName>
</protein>
<keyword evidence="5" id="KW-1185">Reference proteome</keyword>
<keyword evidence="2" id="KW-0472">Membrane</keyword>
<keyword evidence="2" id="KW-0812">Transmembrane</keyword>
<feature type="transmembrane region" description="Helical" evidence="2">
    <location>
        <begin position="172"/>
        <end position="193"/>
    </location>
</feature>
<feature type="region of interest" description="Disordered" evidence="1">
    <location>
        <begin position="1"/>
        <end position="20"/>
    </location>
</feature>
<accession>A0A8T8KBV2</accession>
<dbReference type="PANTHER" id="PTHR35797">
    <property type="entry name" value="PROTEASE-RELATED"/>
    <property type="match status" value="1"/>
</dbReference>
<dbReference type="AlphaFoldDB" id="A0A8T8KBV2"/>
<dbReference type="GO" id="GO:0008237">
    <property type="term" value="F:metallopeptidase activity"/>
    <property type="evidence" value="ECO:0007669"/>
    <property type="project" value="UniProtKB-KW"/>
</dbReference>
<dbReference type="InterPro" id="IPR003675">
    <property type="entry name" value="Rce1/LyrA-like_dom"/>
</dbReference>
<feature type="transmembrane region" description="Helical" evidence="2">
    <location>
        <begin position="27"/>
        <end position="45"/>
    </location>
</feature>
<keyword evidence="2" id="KW-1133">Transmembrane helix</keyword>
<dbReference type="KEGG" id="meme:HYG87_00680"/>
<evidence type="ECO:0000256" key="2">
    <source>
        <dbReference type="SAM" id="Phobius"/>
    </source>
</evidence>
<sequence length="295" mass="32721">MNYFLTGKGNITGDEPSTPATNPKKTVTTFVVLTFALSSIFWYLTSRTPLVADNATILLLYTVGSMWCPALAAVITRLYYQRNLKGFGFGLGKPIWLLVGILLPIAAGLIMFGLAWISGIAPFNLEGAANILTLTFIPSLLFAIALNCFFAAGEEFGWRGFLVPELARFQTFTQLALLSAAIWTLWHFPMILFGPYHGTGSLIFSLAVFIPSVMGAGLILAWLRIISGSVWVAVLFHGFWNYFIQQFYPALTQTTDSGEMMLGEFGWFAAIMYVILAIIFWYYRKKLPELPAEGV</sequence>
<feature type="transmembrane region" description="Helical" evidence="2">
    <location>
        <begin position="265"/>
        <end position="283"/>
    </location>
</feature>
<evidence type="ECO:0000259" key="3">
    <source>
        <dbReference type="Pfam" id="PF02517"/>
    </source>
</evidence>
<name>A0A8T8KBV2_9EURY</name>
<keyword evidence="4" id="KW-0378">Hydrolase</keyword>
<evidence type="ECO:0000256" key="1">
    <source>
        <dbReference type="SAM" id="MobiDB-lite"/>
    </source>
</evidence>
<dbReference type="PANTHER" id="PTHR35797:SF1">
    <property type="entry name" value="PROTEASE"/>
    <property type="match status" value="1"/>
</dbReference>
<evidence type="ECO:0000313" key="4">
    <source>
        <dbReference type="EMBL" id="QUH24250.1"/>
    </source>
</evidence>
<feature type="transmembrane region" description="Helical" evidence="2">
    <location>
        <begin position="129"/>
        <end position="152"/>
    </location>
</feature>
<evidence type="ECO:0000313" key="5">
    <source>
        <dbReference type="Proteomes" id="UP000681041"/>
    </source>
</evidence>
<feature type="domain" description="CAAX prenyl protease 2/Lysostaphin resistance protein A-like" evidence="3">
    <location>
        <begin position="140"/>
        <end position="243"/>
    </location>
</feature>
<feature type="transmembrane region" description="Helical" evidence="2">
    <location>
        <begin position="95"/>
        <end position="117"/>
    </location>
</feature>